<proteinExistence type="predicted"/>
<comment type="caution">
    <text evidence="2">The sequence shown here is derived from an EMBL/GenBank/DDBJ whole genome shotgun (WGS) entry which is preliminary data.</text>
</comment>
<dbReference type="AlphaFoldDB" id="A0A420MCS7"/>
<evidence type="ECO:0000313" key="2">
    <source>
        <dbReference type="EMBL" id="RKK65886.1"/>
    </source>
</evidence>
<dbReference type="VEuPathDB" id="FungiDB:FOC1_g10000949"/>
<dbReference type="PANTHER" id="PTHR10622:SF12">
    <property type="entry name" value="HET DOMAIN-CONTAINING PROTEIN"/>
    <property type="match status" value="1"/>
</dbReference>
<dbReference type="Pfam" id="PF06985">
    <property type="entry name" value="HET"/>
    <property type="match status" value="1"/>
</dbReference>
<accession>A0A420MCS7</accession>
<dbReference type="VEuPathDB" id="FungiDB:FOC4_g10005150"/>
<dbReference type="PANTHER" id="PTHR10622">
    <property type="entry name" value="HET DOMAIN-CONTAINING PROTEIN"/>
    <property type="match status" value="1"/>
</dbReference>
<evidence type="ECO:0000259" key="1">
    <source>
        <dbReference type="Pfam" id="PF06985"/>
    </source>
</evidence>
<dbReference type="EMBL" id="MRCX01000351">
    <property type="protein sequence ID" value="RKK65886.1"/>
    <property type="molecule type" value="Genomic_DNA"/>
</dbReference>
<sequence>MRLIDVLTLRLHEFNDPVSVPYAILSHTWEGDEIAFQDIEDLAIARTKNSFSKIEATCRTALDQGIHYVWVDICCIDKSSSAELSEALNSMFRWYKNAIYCFAFLSDLPAGSQFRASDDVRKCRWFTRGWTLQELIAPTTVIFYDANWNFLGTKQELAQEIQAITDVDEGVLKGGMPLTAIPLAKRMSWAAKRQTTRVEDLAYCLLGIFGVNMPMLYGEPKTQH</sequence>
<feature type="domain" description="Heterokaryon incompatibility" evidence="1">
    <location>
        <begin position="22"/>
        <end position="107"/>
    </location>
</feature>
<gene>
    <name evidence="2" type="ORF">BFJ69_g15896</name>
</gene>
<dbReference type="Proteomes" id="UP000285084">
    <property type="component" value="Unassembled WGS sequence"/>
</dbReference>
<dbReference type="InterPro" id="IPR010730">
    <property type="entry name" value="HET"/>
</dbReference>
<name>A0A420MCS7_FUSOX</name>
<protein>
    <recommendedName>
        <fullName evidence="1">Heterokaryon incompatibility domain-containing protein</fullName>
    </recommendedName>
</protein>
<evidence type="ECO:0000313" key="3">
    <source>
        <dbReference type="Proteomes" id="UP000285084"/>
    </source>
</evidence>
<organism evidence="2 3">
    <name type="scientific">Fusarium oxysporum</name>
    <name type="common">Fusarium vascular wilt</name>
    <dbReference type="NCBI Taxonomy" id="5507"/>
    <lineage>
        <taxon>Eukaryota</taxon>
        <taxon>Fungi</taxon>
        <taxon>Dikarya</taxon>
        <taxon>Ascomycota</taxon>
        <taxon>Pezizomycotina</taxon>
        <taxon>Sordariomycetes</taxon>
        <taxon>Hypocreomycetidae</taxon>
        <taxon>Hypocreales</taxon>
        <taxon>Nectriaceae</taxon>
        <taxon>Fusarium</taxon>
        <taxon>Fusarium oxysporum species complex</taxon>
    </lineage>
</organism>
<dbReference type="VEuPathDB" id="FungiDB:FOIG_10236"/>
<reference evidence="2 3" key="1">
    <citation type="journal article" date="2018" name="Sci. Rep.">
        <title>Characterisation of pathogen-specific regions and novel effector candidates in Fusarium oxysporum f. sp. cepae.</title>
        <authorList>
            <person name="Armitage A.D."/>
            <person name="Taylor A."/>
            <person name="Sobczyk M.K."/>
            <person name="Baxter L."/>
            <person name="Greenfield B.P."/>
            <person name="Bates H.J."/>
            <person name="Wilson F."/>
            <person name="Jackson A.C."/>
            <person name="Ott S."/>
            <person name="Harrison R.J."/>
            <person name="Clarkson J.P."/>
        </authorList>
    </citation>
    <scope>NUCLEOTIDE SEQUENCE [LARGE SCALE GENOMIC DNA]</scope>
    <source>
        <strain evidence="2 3">Fo_A13</strain>
    </source>
</reference>